<keyword evidence="1" id="KW-0808">Transferase</keyword>
<evidence type="ECO:0000313" key="2">
    <source>
        <dbReference type="Proteomes" id="UP000070620"/>
    </source>
</evidence>
<protein>
    <submittedName>
        <fullName evidence="1">Aminoglycoside phosphotransferase</fullName>
    </submittedName>
</protein>
<dbReference type="InterPro" id="IPR011009">
    <property type="entry name" value="Kinase-like_dom_sf"/>
</dbReference>
<comment type="caution">
    <text evidence="1">The sequence shown here is derived from an EMBL/GenBank/DDBJ whole genome shotgun (WGS) entry which is preliminary data.</text>
</comment>
<dbReference type="OrthoDB" id="3638028at2"/>
<dbReference type="GO" id="GO:0016773">
    <property type="term" value="F:phosphotransferase activity, alcohol group as acceptor"/>
    <property type="evidence" value="ECO:0007669"/>
    <property type="project" value="InterPro"/>
</dbReference>
<reference evidence="1 2" key="1">
    <citation type="submission" date="2016-01" db="EMBL/GenBank/DDBJ databases">
        <title>Whole genome sequence and analysis of Micromonospora rosaria DSM 803, which can produce antibacterial substance rosamicin.</title>
        <authorList>
            <person name="Yang H."/>
            <person name="He X."/>
            <person name="Zhu D."/>
        </authorList>
    </citation>
    <scope>NUCLEOTIDE SEQUENCE [LARGE SCALE GENOMIC DNA]</scope>
    <source>
        <strain evidence="1 2">DSM 803</strain>
    </source>
</reference>
<accession>A0A136PXU6</accession>
<dbReference type="AlphaFoldDB" id="A0A136PXU6"/>
<dbReference type="InterPro" id="IPR006748">
    <property type="entry name" value="NH2Glyco/OHUrea_AB-resist_kin"/>
</dbReference>
<organism evidence="1 2">
    <name type="scientific">Micromonospora rosaria</name>
    <dbReference type="NCBI Taxonomy" id="47874"/>
    <lineage>
        <taxon>Bacteria</taxon>
        <taxon>Bacillati</taxon>
        <taxon>Actinomycetota</taxon>
        <taxon>Actinomycetes</taxon>
        <taxon>Micromonosporales</taxon>
        <taxon>Micromonosporaceae</taxon>
        <taxon>Micromonospora</taxon>
    </lineage>
</organism>
<dbReference type="EMBL" id="LRQV01000009">
    <property type="protein sequence ID" value="KXK63084.1"/>
    <property type="molecule type" value="Genomic_DNA"/>
</dbReference>
<dbReference type="RefSeq" id="WP_067360242.1">
    <property type="nucleotide sequence ID" value="NZ_JBIUBN010000001.1"/>
</dbReference>
<dbReference type="Proteomes" id="UP000070620">
    <property type="component" value="Unassembled WGS sequence"/>
</dbReference>
<dbReference type="Pfam" id="PF04655">
    <property type="entry name" value="APH_6_hur"/>
    <property type="match status" value="1"/>
</dbReference>
<dbReference type="SUPFAM" id="SSF56112">
    <property type="entry name" value="Protein kinase-like (PK-like)"/>
    <property type="match status" value="1"/>
</dbReference>
<sequence>MGSRVEPSAGFDGTLPAGLGWMRQVPAGRAWLAELPRLVAECAQRWSLRLGPPFPYAMVSLALPAYRPDGTAAVLKLQYPGPDSRHEAAALAAWDGTGAVRLLAYDADRRALLVERCEPGGPLHRLPLEEALDVTAGLLPRLWRPARPEAVTPIRSLAEEATGWLAQLPVEWERAGRPYERRLLDVACDRLAGLVGTQGEQVLVNQDLHAGNVLAATREPWLVIDPKPLVGEREFSVVPMIRGPELGHGPALLRRRLDRLTADLGLDRERVLGWTIGQTLAWSTGPDLVIPTHLEVVRWLVEQR</sequence>
<evidence type="ECO:0000313" key="1">
    <source>
        <dbReference type="EMBL" id="KXK63084.1"/>
    </source>
</evidence>
<gene>
    <name evidence="1" type="ORF">AWW66_04655</name>
</gene>
<proteinExistence type="predicted"/>
<name>A0A136PXU6_9ACTN</name>
<dbReference type="GO" id="GO:0019748">
    <property type="term" value="P:secondary metabolic process"/>
    <property type="evidence" value="ECO:0007669"/>
    <property type="project" value="InterPro"/>
</dbReference>
<keyword evidence="2" id="KW-1185">Reference proteome</keyword>